<evidence type="ECO:0000256" key="1">
    <source>
        <dbReference type="SAM" id="MobiDB-lite"/>
    </source>
</evidence>
<evidence type="ECO:0000313" key="2">
    <source>
        <dbReference type="EMBL" id="GAA3041507.1"/>
    </source>
</evidence>
<reference evidence="3" key="1">
    <citation type="journal article" date="2019" name="Int. J. Syst. Evol. Microbiol.">
        <title>The Global Catalogue of Microorganisms (GCM) 10K type strain sequencing project: providing services to taxonomists for standard genome sequencing and annotation.</title>
        <authorList>
            <consortium name="The Broad Institute Genomics Platform"/>
            <consortium name="The Broad Institute Genome Sequencing Center for Infectious Disease"/>
            <person name="Wu L."/>
            <person name="Ma J."/>
        </authorList>
    </citation>
    <scope>NUCLEOTIDE SEQUENCE [LARGE SCALE GENOMIC DNA]</scope>
    <source>
        <strain evidence="3">JCM 3106</strain>
    </source>
</reference>
<organism evidence="2 3">
    <name type="scientific">Streptosporangium longisporum</name>
    <dbReference type="NCBI Taxonomy" id="46187"/>
    <lineage>
        <taxon>Bacteria</taxon>
        <taxon>Bacillati</taxon>
        <taxon>Actinomycetota</taxon>
        <taxon>Actinomycetes</taxon>
        <taxon>Streptosporangiales</taxon>
        <taxon>Streptosporangiaceae</taxon>
        <taxon>Streptosporangium</taxon>
    </lineage>
</organism>
<feature type="compositionally biased region" description="Basic residues" evidence="1">
    <location>
        <begin position="18"/>
        <end position="27"/>
    </location>
</feature>
<evidence type="ECO:0008006" key="4">
    <source>
        <dbReference type="Google" id="ProtNLM"/>
    </source>
</evidence>
<proteinExistence type="predicted"/>
<protein>
    <recommendedName>
        <fullName evidence="4">HTH araC/xylS-type domain-containing protein</fullName>
    </recommendedName>
</protein>
<gene>
    <name evidence="2" type="ORF">GCM10017559_82870</name>
</gene>
<accession>A0ABP6LI87</accession>
<keyword evidence="3" id="KW-1185">Reference proteome</keyword>
<sequence>MIGRVAAEHGFAHVATRYQRRRRRRPVSGRGSGPPNERGCSAPLRDAGMTKAEYGGPPGRDLVTCDKPAAPCLASRVAYGVECTPARCTRIETAVAGGAPLLSGRPAVHRPVGCATSATVRVELDGRPAAPGRRPAGLVPAVREAGFSRCPEVEWRSSRSGALNIEPLRLPDALPAGHARPRDRQRTALATARAYGAGHGPRTGGLTSVSGAAVHDLVG</sequence>
<feature type="region of interest" description="Disordered" evidence="1">
    <location>
        <begin position="16"/>
        <end position="52"/>
    </location>
</feature>
<name>A0ABP6LI87_9ACTN</name>
<comment type="caution">
    <text evidence="2">The sequence shown here is derived from an EMBL/GenBank/DDBJ whole genome shotgun (WGS) entry which is preliminary data.</text>
</comment>
<dbReference type="Proteomes" id="UP001499930">
    <property type="component" value="Unassembled WGS sequence"/>
</dbReference>
<evidence type="ECO:0000313" key="3">
    <source>
        <dbReference type="Proteomes" id="UP001499930"/>
    </source>
</evidence>
<dbReference type="EMBL" id="BAAAWD010000031">
    <property type="protein sequence ID" value="GAA3041507.1"/>
    <property type="molecule type" value="Genomic_DNA"/>
</dbReference>